<dbReference type="Gene3D" id="3.20.20.80">
    <property type="entry name" value="Glycosidases"/>
    <property type="match status" value="1"/>
</dbReference>
<evidence type="ECO:0000256" key="1">
    <source>
        <dbReference type="SAM" id="SignalP"/>
    </source>
</evidence>
<comment type="caution">
    <text evidence="2">The sequence shown here is derived from an EMBL/GenBank/DDBJ whole genome shotgun (WGS) entry which is preliminary data.</text>
</comment>
<dbReference type="InterPro" id="IPR017853">
    <property type="entry name" value="GH"/>
</dbReference>
<dbReference type="SUPFAM" id="SSF51445">
    <property type="entry name" value="(Trans)glycosidases"/>
    <property type="match status" value="1"/>
</dbReference>
<reference evidence="2" key="1">
    <citation type="submission" date="2020-10" db="EMBL/GenBank/DDBJ databases">
        <title>Phylogeny of dyella-like bacteria.</title>
        <authorList>
            <person name="Fu J."/>
        </authorList>
    </citation>
    <scope>NUCLEOTIDE SEQUENCE</scope>
    <source>
        <strain evidence="2">DHON07</strain>
    </source>
</reference>
<evidence type="ECO:0000313" key="3">
    <source>
        <dbReference type="Proteomes" id="UP001430193"/>
    </source>
</evidence>
<organism evidence="2 3">
    <name type="scientific">Dyella mobilis</name>
    <dbReference type="NCBI Taxonomy" id="1849582"/>
    <lineage>
        <taxon>Bacteria</taxon>
        <taxon>Pseudomonadati</taxon>
        <taxon>Pseudomonadota</taxon>
        <taxon>Gammaproteobacteria</taxon>
        <taxon>Lysobacterales</taxon>
        <taxon>Rhodanobacteraceae</taxon>
        <taxon>Dyella</taxon>
    </lineage>
</organism>
<dbReference type="EMBL" id="JADIKF010000038">
    <property type="protein sequence ID" value="MBM7129571.1"/>
    <property type="molecule type" value="Genomic_DNA"/>
</dbReference>
<protein>
    <recommendedName>
        <fullName evidence="4">Glycoside hydrolase family 5 domain-containing protein</fullName>
    </recommendedName>
</protein>
<dbReference type="Proteomes" id="UP001430193">
    <property type="component" value="Unassembled WGS sequence"/>
</dbReference>
<name>A0ABS2KEH5_9GAMM</name>
<feature type="chain" id="PRO_5046620835" description="Glycoside hydrolase family 5 domain-containing protein" evidence="1">
    <location>
        <begin position="29"/>
        <end position="601"/>
    </location>
</feature>
<sequence length="601" mass="64891">MQSKDLRMMRFIAGMLSVLLLAMSPAHADTAWDFGGMFGYTNGGIYPNPYTNAASCPDGYSAYLVYGTSNVDWSMYFCGRQHVAGQAPLYDFGGMVGLAGSTAYYAVPWKGYFYYVNPFTHTDSCPPGYSMAKVLGTPNVDNNLFYCYRPHSNDSTSAVMYFGGMTGDGSNPYTNPATGTPLTCPAGYTAYPALGTPNVDYRFFYCGQPQNASTVPAGAGSLGIGEEMVEDANLYSGWTISAQVNALNGNGINARVVRLWTLSDDLLQSPTQVNTTNMALAQEAVSQLQSNGITVIAMDGRYPAWMTGGIADYIPCRNTTPGSAYETFLSNYAQARATMAQALPTIQFWEPANETNGLLLPDTSPADNFCPGHLAYFTPQESAAITTDLMYAAHAAIHGQIPNAVVFMPPPSPTEPDENGNMKYDGTFQNLANFVSSIYADIDSGSWPSKNHRDYFDGGSWHPYILGDATTSTWVTPNNTVYNVFTQHGDGSIPMIFSETGYSVCASTAQSSCPTDSQATAATWMADAVTLSQENFPWLTYFIYFRAFQAEDTPGYGIMSSPSPYPAPSSYPGTWLSTATSNPNASGFCYFTGCNYPSPKP</sequence>
<proteinExistence type="predicted"/>
<gene>
    <name evidence="2" type="ORF">ISS99_08545</name>
</gene>
<evidence type="ECO:0008006" key="4">
    <source>
        <dbReference type="Google" id="ProtNLM"/>
    </source>
</evidence>
<keyword evidence="1" id="KW-0732">Signal</keyword>
<feature type="signal peptide" evidence="1">
    <location>
        <begin position="1"/>
        <end position="28"/>
    </location>
</feature>
<keyword evidence="3" id="KW-1185">Reference proteome</keyword>
<dbReference type="RefSeq" id="WP_204631189.1">
    <property type="nucleotide sequence ID" value="NZ_BSOC01000003.1"/>
</dbReference>
<evidence type="ECO:0000313" key="2">
    <source>
        <dbReference type="EMBL" id="MBM7129571.1"/>
    </source>
</evidence>
<accession>A0ABS2KEH5</accession>